<comment type="caution">
    <text evidence="2">The sequence shown here is derived from an EMBL/GenBank/DDBJ whole genome shotgun (WGS) entry which is preliminary data.</text>
</comment>
<dbReference type="PANTHER" id="PTHR41390:SF1">
    <property type="entry name" value="NADH-UBIQUINONE OXIDOREDUCTASE 213 KDA SUBUNIT"/>
    <property type="match status" value="1"/>
</dbReference>
<keyword evidence="1" id="KW-1133">Transmembrane helix</keyword>
<keyword evidence="3" id="KW-1185">Reference proteome</keyword>
<reference evidence="2" key="1">
    <citation type="submission" date="2021-03" db="EMBL/GenBank/DDBJ databases">
        <authorList>
            <person name="Tagirdzhanova G."/>
        </authorList>
    </citation>
    <scope>NUCLEOTIDE SEQUENCE</scope>
</reference>
<keyword evidence="1" id="KW-0812">Transmembrane</keyword>
<evidence type="ECO:0000313" key="2">
    <source>
        <dbReference type="EMBL" id="CAF9937990.1"/>
    </source>
</evidence>
<accession>A0A8H3IXN2</accession>
<evidence type="ECO:0000256" key="1">
    <source>
        <dbReference type="SAM" id="Phobius"/>
    </source>
</evidence>
<protein>
    <submittedName>
        <fullName evidence="2">Uncharacterized protein</fullName>
    </submittedName>
</protein>
<feature type="transmembrane region" description="Helical" evidence="1">
    <location>
        <begin position="20"/>
        <end position="42"/>
    </location>
</feature>
<dbReference type="Proteomes" id="UP000664521">
    <property type="component" value="Unassembled WGS sequence"/>
</dbReference>
<gene>
    <name evidence="2" type="ORF">HETSPECPRED_000733</name>
</gene>
<dbReference type="EMBL" id="CAJPDS010000107">
    <property type="protein sequence ID" value="CAF9937990.1"/>
    <property type="molecule type" value="Genomic_DNA"/>
</dbReference>
<evidence type="ECO:0000313" key="3">
    <source>
        <dbReference type="Proteomes" id="UP000664521"/>
    </source>
</evidence>
<sequence length="213" mass="23216">MVNLEVVKEYSKNAKLDASVFLPILQFGAVTGATGLFAGGIIGTLRSPHPAVFAAAKGTESFLLGSLFWFIRARICNVWLIKPSSPPEDRVKASATAGGITGGVGGAVLRSRYAVIPAALVLTLLGYAGQKSYNYLDARHTHQSQIATGENQLERSIWRRVANSKYSPMKVLSDEEYEKVLREKLVRVEAEIALIDEDIDKIQSQVEQGHRSS</sequence>
<keyword evidence="1" id="KW-0472">Membrane</keyword>
<dbReference type="AlphaFoldDB" id="A0A8H3IXN2"/>
<organism evidence="2 3">
    <name type="scientific">Heterodermia speciosa</name>
    <dbReference type="NCBI Taxonomy" id="116794"/>
    <lineage>
        <taxon>Eukaryota</taxon>
        <taxon>Fungi</taxon>
        <taxon>Dikarya</taxon>
        <taxon>Ascomycota</taxon>
        <taxon>Pezizomycotina</taxon>
        <taxon>Lecanoromycetes</taxon>
        <taxon>OSLEUM clade</taxon>
        <taxon>Lecanoromycetidae</taxon>
        <taxon>Caliciales</taxon>
        <taxon>Physciaceae</taxon>
        <taxon>Heterodermia</taxon>
    </lineage>
</organism>
<dbReference type="OrthoDB" id="5565730at2759"/>
<dbReference type="PANTHER" id="PTHR41390">
    <property type="entry name" value="CHROMOSOME 7, WHOLE GENOME SHOTGUN SEQUENCE"/>
    <property type="match status" value="1"/>
</dbReference>
<proteinExistence type="predicted"/>
<name>A0A8H3IXN2_9LECA</name>